<protein>
    <submittedName>
        <fullName evidence="1">Uncharacterized protein</fullName>
    </submittedName>
</protein>
<organism evidence="1 2">
    <name type="scientific">Ataeniobius toweri</name>
    <dbReference type="NCBI Taxonomy" id="208326"/>
    <lineage>
        <taxon>Eukaryota</taxon>
        <taxon>Metazoa</taxon>
        <taxon>Chordata</taxon>
        <taxon>Craniata</taxon>
        <taxon>Vertebrata</taxon>
        <taxon>Euteleostomi</taxon>
        <taxon>Actinopterygii</taxon>
        <taxon>Neopterygii</taxon>
        <taxon>Teleostei</taxon>
        <taxon>Neoteleostei</taxon>
        <taxon>Acanthomorphata</taxon>
        <taxon>Ovalentaria</taxon>
        <taxon>Atherinomorphae</taxon>
        <taxon>Cyprinodontiformes</taxon>
        <taxon>Goodeidae</taxon>
        <taxon>Ataeniobius</taxon>
    </lineage>
</organism>
<keyword evidence="2" id="KW-1185">Reference proteome</keyword>
<feature type="non-terminal residue" evidence="1">
    <location>
        <position position="57"/>
    </location>
</feature>
<feature type="non-terminal residue" evidence="1">
    <location>
        <position position="1"/>
    </location>
</feature>
<comment type="caution">
    <text evidence="1">The sequence shown here is derived from an EMBL/GenBank/DDBJ whole genome shotgun (WGS) entry which is preliminary data.</text>
</comment>
<evidence type="ECO:0000313" key="2">
    <source>
        <dbReference type="Proteomes" id="UP001345963"/>
    </source>
</evidence>
<sequence length="57" mass="6452">DTSGLRLQAGSSSDVQGPVCNQYFSFKFEDEWLHSMILSYLRKNLCDLLVPSNINTI</sequence>
<dbReference type="EMBL" id="JAHUTI010019801">
    <property type="protein sequence ID" value="MED6237980.1"/>
    <property type="molecule type" value="Genomic_DNA"/>
</dbReference>
<gene>
    <name evidence="1" type="ORF">ATANTOWER_003001</name>
</gene>
<name>A0ABU7AJE2_9TELE</name>
<dbReference type="Proteomes" id="UP001345963">
    <property type="component" value="Unassembled WGS sequence"/>
</dbReference>
<reference evidence="1 2" key="1">
    <citation type="submission" date="2021-07" db="EMBL/GenBank/DDBJ databases">
        <authorList>
            <person name="Palmer J.M."/>
        </authorList>
    </citation>
    <scope>NUCLEOTIDE SEQUENCE [LARGE SCALE GENOMIC DNA]</scope>
    <source>
        <strain evidence="1 2">AT_MEX2019</strain>
        <tissue evidence="1">Muscle</tissue>
    </source>
</reference>
<evidence type="ECO:0000313" key="1">
    <source>
        <dbReference type="EMBL" id="MED6237980.1"/>
    </source>
</evidence>
<proteinExistence type="predicted"/>
<accession>A0ABU7AJE2</accession>